<proteinExistence type="predicted"/>
<organism evidence="1 2">
    <name type="scientific">Microthlaspi erraticum</name>
    <dbReference type="NCBI Taxonomy" id="1685480"/>
    <lineage>
        <taxon>Eukaryota</taxon>
        <taxon>Viridiplantae</taxon>
        <taxon>Streptophyta</taxon>
        <taxon>Embryophyta</taxon>
        <taxon>Tracheophyta</taxon>
        <taxon>Spermatophyta</taxon>
        <taxon>Magnoliopsida</taxon>
        <taxon>eudicotyledons</taxon>
        <taxon>Gunneridae</taxon>
        <taxon>Pentapetalae</taxon>
        <taxon>rosids</taxon>
        <taxon>malvids</taxon>
        <taxon>Brassicales</taxon>
        <taxon>Brassicaceae</taxon>
        <taxon>Coluteocarpeae</taxon>
        <taxon>Microthlaspi</taxon>
    </lineage>
</organism>
<evidence type="ECO:0008006" key="3">
    <source>
        <dbReference type="Google" id="ProtNLM"/>
    </source>
</evidence>
<dbReference type="SUPFAM" id="SSF56672">
    <property type="entry name" value="DNA/RNA polymerases"/>
    <property type="match status" value="1"/>
</dbReference>
<sequence>MGEAKVLSTPIGAHFKMYSVQDDSECVDTELVPYNSEVGSIMYAMIGTRPDIAYAIGFMSKPGDIHWEAVKWLLRYLKGSVGMNLVYTKGKDFSVQGFSDSDYPADLDRRRSISGYVFMVGGNTVSWKSSLQKATTLSITETEFVALTEAVKEAIWICGLLDDMGLKPAKALIWCDSQSAICLSKNNTFHERKKHVSTKFNFIRDVTEEG</sequence>
<name>A0A6D2JV47_9BRAS</name>
<protein>
    <recommendedName>
        <fullName evidence="3">Reverse transcriptase Ty1/copia-type domain-containing protein</fullName>
    </recommendedName>
</protein>
<accession>A0A6D2JV47</accession>
<dbReference type="OrthoDB" id="1104302at2759"/>
<dbReference type="PANTHER" id="PTHR11439:SF491">
    <property type="entry name" value="INTEGRASE CATALYTIC DOMAIN-CONTAINING PROTEIN"/>
    <property type="match status" value="1"/>
</dbReference>
<evidence type="ECO:0000313" key="2">
    <source>
        <dbReference type="Proteomes" id="UP000467841"/>
    </source>
</evidence>
<evidence type="ECO:0000313" key="1">
    <source>
        <dbReference type="EMBL" id="CAA7044115.1"/>
    </source>
</evidence>
<dbReference type="Proteomes" id="UP000467841">
    <property type="component" value="Unassembled WGS sequence"/>
</dbReference>
<dbReference type="AlphaFoldDB" id="A0A6D2JV47"/>
<dbReference type="CDD" id="cd09272">
    <property type="entry name" value="RNase_HI_RT_Ty1"/>
    <property type="match status" value="1"/>
</dbReference>
<dbReference type="InterPro" id="IPR043502">
    <property type="entry name" value="DNA/RNA_pol_sf"/>
</dbReference>
<keyword evidence="2" id="KW-1185">Reference proteome</keyword>
<comment type="caution">
    <text evidence="1">The sequence shown here is derived from an EMBL/GenBank/DDBJ whole genome shotgun (WGS) entry which is preliminary data.</text>
</comment>
<dbReference type="EMBL" id="CACVBM020001293">
    <property type="protein sequence ID" value="CAA7044115.1"/>
    <property type="molecule type" value="Genomic_DNA"/>
</dbReference>
<dbReference type="PANTHER" id="PTHR11439">
    <property type="entry name" value="GAG-POL-RELATED RETROTRANSPOSON"/>
    <property type="match status" value="1"/>
</dbReference>
<gene>
    <name evidence="1" type="ORF">MERR_LOCUS31350</name>
</gene>
<reference evidence="1" key="1">
    <citation type="submission" date="2020-01" db="EMBL/GenBank/DDBJ databases">
        <authorList>
            <person name="Mishra B."/>
        </authorList>
    </citation>
    <scope>NUCLEOTIDE SEQUENCE [LARGE SCALE GENOMIC DNA]</scope>
</reference>